<dbReference type="OrthoDB" id="4540492at2759"/>
<dbReference type="Gene3D" id="1.20.1250.20">
    <property type="entry name" value="MFS general substrate transporter like domains"/>
    <property type="match status" value="1"/>
</dbReference>
<gene>
    <name evidence="11" type="ORF">K437DRAFT_259542</name>
</gene>
<feature type="transmembrane region" description="Helical" evidence="9">
    <location>
        <begin position="141"/>
        <end position="158"/>
    </location>
</feature>
<keyword evidence="3" id="KW-0813">Transport</keyword>
<dbReference type="PANTHER" id="PTHR23503">
    <property type="entry name" value="SOLUTE CARRIER FAMILY 2"/>
    <property type="match status" value="1"/>
</dbReference>
<keyword evidence="12" id="KW-1185">Reference proteome</keyword>
<accession>A0A066V975</accession>
<dbReference type="Proteomes" id="UP000027361">
    <property type="component" value="Unassembled WGS sequence"/>
</dbReference>
<dbReference type="InterPro" id="IPR003663">
    <property type="entry name" value="Sugar/inositol_transpt"/>
</dbReference>
<reference evidence="11 12" key="1">
    <citation type="submission" date="2014-05" db="EMBL/GenBank/DDBJ databases">
        <title>Draft genome sequence of a rare smut relative, Tilletiaria anomala UBC 951.</title>
        <authorList>
            <consortium name="DOE Joint Genome Institute"/>
            <person name="Toome M."/>
            <person name="Kuo A."/>
            <person name="Henrissat B."/>
            <person name="Lipzen A."/>
            <person name="Tritt A."/>
            <person name="Yoshinaga Y."/>
            <person name="Zane M."/>
            <person name="Barry K."/>
            <person name="Grigoriev I.V."/>
            <person name="Spatafora J.W."/>
            <person name="Aimea M.C."/>
        </authorList>
    </citation>
    <scope>NUCLEOTIDE SEQUENCE [LARGE SCALE GENOMIC DNA]</scope>
    <source>
        <strain evidence="11 12">UBC 951</strain>
    </source>
</reference>
<dbReference type="GO" id="GO:0016020">
    <property type="term" value="C:membrane"/>
    <property type="evidence" value="ECO:0007669"/>
    <property type="project" value="UniProtKB-SubCell"/>
</dbReference>
<dbReference type="AlphaFoldDB" id="A0A066V975"/>
<comment type="caution">
    <text evidence="11">The sequence shown here is derived from an EMBL/GenBank/DDBJ whole genome shotgun (WGS) entry which is preliminary data.</text>
</comment>
<comment type="catalytic activity">
    <reaction evidence="7">
        <text>myo-inositol(out) + H(+)(out) = myo-inositol(in) + H(+)(in)</text>
        <dbReference type="Rhea" id="RHEA:60364"/>
        <dbReference type="ChEBI" id="CHEBI:15378"/>
        <dbReference type="ChEBI" id="CHEBI:17268"/>
    </reaction>
</comment>
<protein>
    <submittedName>
        <fullName evidence="11">General substrate transporter</fullName>
    </submittedName>
</protein>
<dbReference type="SUPFAM" id="SSF103473">
    <property type="entry name" value="MFS general substrate transporter"/>
    <property type="match status" value="1"/>
</dbReference>
<keyword evidence="6 9" id="KW-0472">Membrane</keyword>
<dbReference type="PROSITE" id="PS50850">
    <property type="entry name" value="MFS"/>
    <property type="match status" value="1"/>
</dbReference>
<dbReference type="STRING" id="1037660.A0A066V975"/>
<dbReference type="InterPro" id="IPR020846">
    <property type="entry name" value="MFS_dom"/>
</dbReference>
<evidence type="ECO:0000256" key="6">
    <source>
        <dbReference type="ARBA" id="ARBA00023136"/>
    </source>
</evidence>
<feature type="compositionally biased region" description="Polar residues" evidence="8">
    <location>
        <begin position="278"/>
        <end position="287"/>
    </location>
</feature>
<dbReference type="InParanoid" id="A0A066V975"/>
<dbReference type="OMA" id="WAITASF"/>
<feature type="transmembrane region" description="Helical" evidence="9">
    <location>
        <begin position="346"/>
        <end position="364"/>
    </location>
</feature>
<keyword evidence="5 9" id="KW-1133">Transmembrane helix</keyword>
<feature type="transmembrane region" description="Helical" evidence="9">
    <location>
        <begin position="170"/>
        <end position="191"/>
    </location>
</feature>
<dbReference type="RefSeq" id="XP_013240579.1">
    <property type="nucleotide sequence ID" value="XM_013385125.1"/>
</dbReference>
<feature type="transmembrane region" description="Helical" evidence="9">
    <location>
        <begin position="476"/>
        <end position="495"/>
    </location>
</feature>
<dbReference type="PANTHER" id="PTHR23503:SF8">
    <property type="entry name" value="FACILITATED GLUCOSE TRANSPORTER PROTEIN 1"/>
    <property type="match status" value="1"/>
</dbReference>
<feature type="transmembrane region" description="Helical" evidence="9">
    <location>
        <begin position="402"/>
        <end position="427"/>
    </location>
</feature>
<dbReference type="EMBL" id="JMSN01000125">
    <property type="protein sequence ID" value="KDN38031.1"/>
    <property type="molecule type" value="Genomic_DNA"/>
</dbReference>
<name>A0A066V975_TILAU</name>
<feature type="transmembrane region" description="Helical" evidence="9">
    <location>
        <begin position="439"/>
        <end position="464"/>
    </location>
</feature>
<feature type="transmembrane region" description="Helical" evidence="9">
    <location>
        <begin position="21"/>
        <end position="39"/>
    </location>
</feature>
<evidence type="ECO:0000256" key="1">
    <source>
        <dbReference type="ARBA" id="ARBA00004141"/>
    </source>
</evidence>
<keyword evidence="4 9" id="KW-0812">Transmembrane</keyword>
<dbReference type="Pfam" id="PF00083">
    <property type="entry name" value="Sugar_tr"/>
    <property type="match status" value="1"/>
</dbReference>
<feature type="region of interest" description="Disordered" evidence="8">
    <location>
        <begin position="256"/>
        <end position="287"/>
    </location>
</feature>
<feature type="transmembrane region" description="Helical" evidence="9">
    <location>
        <begin position="376"/>
        <end position="396"/>
    </location>
</feature>
<evidence type="ECO:0000256" key="4">
    <source>
        <dbReference type="ARBA" id="ARBA00022692"/>
    </source>
</evidence>
<dbReference type="GO" id="GO:0015149">
    <property type="term" value="F:hexose transmembrane transporter activity"/>
    <property type="evidence" value="ECO:0007669"/>
    <property type="project" value="TreeGrafter"/>
</dbReference>
<evidence type="ECO:0000256" key="5">
    <source>
        <dbReference type="ARBA" id="ARBA00022989"/>
    </source>
</evidence>
<dbReference type="InterPro" id="IPR036259">
    <property type="entry name" value="MFS_trans_sf"/>
</dbReference>
<evidence type="ECO:0000256" key="2">
    <source>
        <dbReference type="ARBA" id="ARBA00010992"/>
    </source>
</evidence>
<evidence type="ECO:0000313" key="12">
    <source>
        <dbReference type="Proteomes" id="UP000027361"/>
    </source>
</evidence>
<dbReference type="InterPro" id="IPR045263">
    <property type="entry name" value="GLUT"/>
</dbReference>
<feature type="transmembrane region" description="Helical" evidence="9">
    <location>
        <begin position="113"/>
        <end position="135"/>
    </location>
</feature>
<comment type="subcellular location">
    <subcellularLocation>
        <location evidence="1">Membrane</location>
        <topology evidence="1">Multi-pass membrane protein</topology>
    </subcellularLocation>
</comment>
<feature type="domain" description="Major facilitator superfamily (MFS) profile" evidence="10">
    <location>
        <begin position="26"/>
        <end position="496"/>
    </location>
</feature>
<dbReference type="InterPro" id="IPR005828">
    <property type="entry name" value="MFS_sugar_transport-like"/>
</dbReference>
<evidence type="ECO:0000256" key="3">
    <source>
        <dbReference type="ARBA" id="ARBA00022448"/>
    </source>
</evidence>
<sequence>MANSPAVADRGRGTTPVRLTAFFYWMVIFIILSAFQYGWGIAELNVLQDALTCKEDNLTHESTSKGTPGNDCIGLTETQFGYVTALFTVGGFLSSLSLSTIAQRLQFGQRISIFLAALFNTTGGAIISMSAGFVSAGVGRFVMGLGAGIAVVCVPIYLSDISPPALKGSVGVLNQLGIVLGIFAAQVTGSLLTSPGHSISWRWTPGISAVISAAQLVCGMLFALESPRWEEEKNGDAGKQRAQRICAKLWSSTGAAAQSRHSSANEETEALLQDRSHFQSPHMPSTHETSFADLLKDSEIRPGMVLIAFTQLGQQLSGVNAVLYYSTGILGSLLKDDNGARASARWMGVGITVVNAVMTFPPIFLIPEHRFGRKNLLLLSSGTMVLSSLVLGLSLQLGWSDILSAACLLLFVMGFSVGLGPVPFLILPELVPARAMSHASSVGLALNWVANIVLASSFLPLRYFFASIDGGRGGSIFWVFTVVNTLTFFVVLKKYRYSGDEMRRLTSAGDGTAPAELN</sequence>
<dbReference type="HOGENOM" id="CLU_001265_30_5_1"/>
<evidence type="ECO:0000256" key="8">
    <source>
        <dbReference type="SAM" id="MobiDB-lite"/>
    </source>
</evidence>
<proteinExistence type="inferred from homology"/>
<evidence type="ECO:0000259" key="10">
    <source>
        <dbReference type="PROSITE" id="PS50850"/>
    </source>
</evidence>
<feature type="transmembrane region" description="Helical" evidence="9">
    <location>
        <begin position="203"/>
        <end position="224"/>
    </location>
</feature>
<dbReference type="PRINTS" id="PR00171">
    <property type="entry name" value="SUGRTRNSPORT"/>
</dbReference>
<organism evidence="11 12">
    <name type="scientific">Tilletiaria anomala (strain ATCC 24038 / CBS 436.72 / UBC 951)</name>
    <dbReference type="NCBI Taxonomy" id="1037660"/>
    <lineage>
        <taxon>Eukaryota</taxon>
        <taxon>Fungi</taxon>
        <taxon>Dikarya</taxon>
        <taxon>Basidiomycota</taxon>
        <taxon>Ustilaginomycotina</taxon>
        <taxon>Exobasidiomycetes</taxon>
        <taxon>Georgefischeriales</taxon>
        <taxon>Tilletiariaceae</taxon>
        <taxon>Tilletiaria</taxon>
    </lineage>
</organism>
<evidence type="ECO:0000313" key="11">
    <source>
        <dbReference type="EMBL" id="KDN38031.1"/>
    </source>
</evidence>
<feature type="transmembrane region" description="Helical" evidence="9">
    <location>
        <begin position="80"/>
        <end position="101"/>
    </location>
</feature>
<evidence type="ECO:0000256" key="9">
    <source>
        <dbReference type="SAM" id="Phobius"/>
    </source>
</evidence>
<dbReference type="GeneID" id="25265307"/>
<evidence type="ECO:0000256" key="7">
    <source>
        <dbReference type="ARBA" id="ARBA00049119"/>
    </source>
</evidence>
<comment type="similarity">
    <text evidence="2">Belongs to the major facilitator superfamily. Sugar transporter (TC 2.A.1.1) family.</text>
</comment>